<organism evidence="1 2">
    <name type="scientific">Aspergillus welwitschiae</name>
    <dbReference type="NCBI Taxonomy" id="1341132"/>
    <lineage>
        <taxon>Eukaryota</taxon>
        <taxon>Fungi</taxon>
        <taxon>Dikarya</taxon>
        <taxon>Ascomycota</taxon>
        <taxon>Pezizomycotina</taxon>
        <taxon>Eurotiomycetes</taxon>
        <taxon>Eurotiomycetidae</taxon>
        <taxon>Eurotiales</taxon>
        <taxon>Aspergillaceae</taxon>
        <taxon>Aspergillus</taxon>
        <taxon>Aspergillus subgen. Circumdati</taxon>
    </lineage>
</organism>
<evidence type="ECO:0000313" key="1">
    <source>
        <dbReference type="EMBL" id="RDH30910.1"/>
    </source>
</evidence>
<dbReference type="RefSeq" id="XP_026623932.1">
    <property type="nucleotide sequence ID" value="XM_026769314.1"/>
</dbReference>
<dbReference type="EMBL" id="KZ852058">
    <property type="protein sequence ID" value="RDH30910.1"/>
    <property type="molecule type" value="Genomic_DNA"/>
</dbReference>
<dbReference type="GeneID" id="38137670"/>
<evidence type="ECO:0000313" key="2">
    <source>
        <dbReference type="Proteomes" id="UP000253729"/>
    </source>
</evidence>
<accession>A0A3F3PVF4</accession>
<dbReference type="AlphaFoldDB" id="A0A3F3PVF4"/>
<gene>
    <name evidence="1" type="ORF">BDQ94DRAFT_161087</name>
</gene>
<sequence>MSNTPSYSGGSYSESGQEVTTQFNASNQYHMGVAEVAHICQDRTEVRSNRFQDDAVFAFRTNPNGQQLLTQGTRSYCTFFETIPGNQPGHICHCHKDTEIDNTSFVFNGDIVGDREASLVRKHHLQSGSVKNHSKFVNGDLDRDTFLAFFLPSITYDIEGGVLHS</sequence>
<proteinExistence type="predicted"/>
<keyword evidence="2" id="KW-1185">Reference proteome</keyword>
<dbReference type="Proteomes" id="UP000253729">
    <property type="component" value="Unassembled WGS sequence"/>
</dbReference>
<reference evidence="1 2" key="1">
    <citation type="submission" date="2018-07" db="EMBL/GenBank/DDBJ databases">
        <title>The genomes of Aspergillus section Nigri reveals drivers in fungal speciation.</title>
        <authorList>
            <consortium name="DOE Joint Genome Institute"/>
            <person name="Vesth T.C."/>
            <person name="Nybo J."/>
            <person name="Theobald S."/>
            <person name="Brandl J."/>
            <person name="Frisvad J.C."/>
            <person name="Nielsen K.F."/>
            <person name="Lyhne E.K."/>
            <person name="Kogle M.E."/>
            <person name="Kuo A."/>
            <person name="Riley R."/>
            <person name="Clum A."/>
            <person name="Nolan M."/>
            <person name="Lipzen A."/>
            <person name="Salamov A."/>
            <person name="Henrissat B."/>
            <person name="Wiebenga A."/>
            <person name="De vries R.P."/>
            <person name="Grigoriev I.V."/>
            <person name="Mortensen U.H."/>
            <person name="Andersen M.R."/>
            <person name="Baker S.E."/>
        </authorList>
    </citation>
    <scope>NUCLEOTIDE SEQUENCE [LARGE SCALE GENOMIC DNA]</scope>
    <source>
        <strain evidence="1 2">CBS 139.54b</strain>
    </source>
</reference>
<protein>
    <submittedName>
        <fullName evidence="1">Uncharacterized protein</fullName>
    </submittedName>
</protein>
<name>A0A3F3PVF4_9EURO</name>